<dbReference type="AlphaFoldDB" id="A0AAD6S257"/>
<protein>
    <submittedName>
        <fullName evidence="2">Uncharacterized protein</fullName>
    </submittedName>
</protein>
<feature type="compositionally biased region" description="Acidic residues" evidence="1">
    <location>
        <begin position="688"/>
        <end position="703"/>
    </location>
</feature>
<evidence type="ECO:0000313" key="2">
    <source>
        <dbReference type="EMBL" id="KAJ7019530.1"/>
    </source>
</evidence>
<feature type="compositionally biased region" description="Low complexity" evidence="1">
    <location>
        <begin position="1"/>
        <end position="16"/>
    </location>
</feature>
<feature type="region of interest" description="Disordered" evidence="1">
    <location>
        <begin position="677"/>
        <end position="722"/>
    </location>
</feature>
<evidence type="ECO:0000313" key="3">
    <source>
        <dbReference type="Proteomes" id="UP001218188"/>
    </source>
</evidence>
<feature type="compositionally biased region" description="Acidic residues" evidence="1">
    <location>
        <begin position="478"/>
        <end position="488"/>
    </location>
</feature>
<accession>A0AAD6S257</accession>
<reference evidence="2" key="1">
    <citation type="submission" date="2023-03" db="EMBL/GenBank/DDBJ databases">
        <title>Massive genome expansion in bonnet fungi (Mycena s.s.) driven by repeated elements and novel gene families across ecological guilds.</title>
        <authorList>
            <consortium name="Lawrence Berkeley National Laboratory"/>
            <person name="Harder C.B."/>
            <person name="Miyauchi S."/>
            <person name="Viragh M."/>
            <person name="Kuo A."/>
            <person name="Thoen E."/>
            <person name="Andreopoulos B."/>
            <person name="Lu D."/>
            <person name="Skrede I."/>
            <person name="Drula E."/>
            <person name="Henrissat B."/>
            <person name="Morin E."/>
            <person name="Kohler A."/>
            <person name="Barry K."/>
            <person name="LaButti K."/>
            <person name="Morin E."/>
            <person name="Salamov A."/>
            <person name="Lipzen A."/>
            <person name="Mereny Z."/>
            <person name="Hegedus B."/>
            <person name="Baldrian P."/>
            <person name="Stursova M."/>
            <person name="Weitz H."/>
            <person name="Taylor A."/>
            <person name="Grigoriev I.V."/>
            <person name="Nagy L.G."/>
            <person name="Martin F."/>
            <person name="Kauserud H."/>
        </authorList>
    </citation>
    <scope>NUCLEOTIDE SEQUENCE</scope>
    <source>
        <strain evidence="2">CBHHK200</strain>
    </source>
</reference>
<gene>
    <name evidence="2" type="ORF">C8F04DRAFT_1276130</name>
</gene>
<dbReference type="EMBL" id="JARJCM010000290">
    <property type="protein sequence ID" value="KAJ7019530.1"/>
    <property type="molecule type" value="Genomic_DNA"/>
</dbReference>
<comment type="caution">
    <text evidence="2">The sequence shown here is derived from an EMBL/GenBank/DDBJ whole genome shotgun (WGS) entry which is preliminary data.</text>
</comment>
<feature type="compositionally biased region" description="Basic residues" evidence="1">
    <location>
        <begin position="708"/>
        <end position="717"/>
    </location>
</feature>
<evidence type="ECO:0000256" key="1">
    <source>
        <dbReference type="SAM" id="MobiDB-lite"/>
    </source>
</evidence>
<sequence>MPRAKGTATKSTTAAGKPPPKKRVRKTLGAKPGKVSWIHGTKEKFFVSRADEWKAASEQGRDEVARFYEKVTNLYFLKYGHEMKDDEDLETDVADPTNPDVPIPGSENLTQEEAAARSEHQIAVRKASSLFLFLGNEINIISFRQRVAAWYCRTYRRVDEREKHMFADVLLGGLENTGPGCPRKAQLIHYYSRHHYEGKVKERFDAAWAKELQQAIDLGEPEPHDMKIKIRNAVTKEVFGEETAEFKAELALAVEAEHVAAVKAWELTRAETPARTAEEMNAALKNAAFYLDPLAEAIKEKFGLNCSILLCGPMGDRGGAIEVRSVHAGTTRGVGAHKWYQLDPIGYEAAEKSMIKFTERCFTEEECIARTQGVPQTAAAPEGSLTVGASTPGGPPNASAATGPRTNGAVRTAGIPASTTTNGDAGGAGMGTRGEPTGRNSARGNMDVGPESGRNAAQQSRVGGGAGSGDTEMPQDNVDGEGEGDGGLEGDGGGSDNDGPVLHDVWRQTGDSTADWTPECRKAFGAFTTGKDELGTDWGNCVRAWLEVEKASGFDNDGGQLTTEHRPKELKDFMKQGRRWYVPVKLSEARLGRKDLERSYVAQWWEWWGEIEGGERVKLATMHGLGFMLVLLSLLWWGAADHGDEWKEAVKVTTELLREVLATGKIKEKQRPVVKVAEKRKQRGGVQDQEDYDDEEEGSGEDNDEHRGRGRKRRKKGAAPAAEERRIVLFGVAKFKAESYRTMDLYETK</sequence>
<proteinExistence type="predicted"/>
<dbReference type="Proteomes" id="UP001218188">
    <property type="component" value="Unassembled WGS sequence"/>
</dbReference>
<feature type="region of interest" description="Disordered" evidence="1">
    <location>
        <begin position="373"/>
        <end position="505"/>
    </location>
</feature>
<organism evidence="2 3">
    <name type="scientific">Mycena alexandri</name>
    <dbReference type="NCBI Taxonomy" id="1745969"/>
    <lineage>
        <taxon>Eukaryota</taxon>
        <taxon>Fungi</taxon>
        <taxon>Dikarya</taxon>
        <taxon>Basidiomycota</taxon>
        <taxon>Agaricomycotina</taxon>
        <taxon>Agaricomycetes</taxon>
        <taxon>Agaricomycetidae</taxon>
        <taxon>Agaricales</taxon>
        <taxon>Marasmiineae</taxon>
        <taxon>Mycenaceae</taxon>
        <taxon>Mycena</taxon>
    </lineage>
</organism>
<keyword evidence="3" id="KW-1185">Reference proteome</keyword>
<feature type="region of interest" description="Disordered" evidence="1">
    <location>
        <begin position="1"/>
        <end position="26"/>
    </location>
</feature>
<name>A0AAD6S257_9AGAR</name>